<dbReference type="EMBL" id="GBXM01073882">
    <property type="protein sequence ID" value="JAH34695.1"/>
    <property type="molecule type" value="Transcribed_RNA"/>
</dbReference>
<organism evidence="1">
    <name type="scientific">Anguilla anguilla</name>
    <name type="common">European freshwater eel</name>
    <name type="synonym">Muraena anguilla</name>
    <dbReference type="NCBI Taxonomy" id="7936"/>
    <lineage>
        <taxon>Eukaryota</taxon>
        <taxon>Metazoa</taxon>
        <taxon>Chordata</taxon>
        <taxon>Craniata</taxon>
        <taxon>Vertebrata</taxon>
        <taxon>Euteleostomi</taxon>
        <taxon>Actinopterygii</taxon>
        <taxon>Neopterygii</taxon>
        <taxon>Teleostei</taxon>
        <taxon>Anguilliformes</taxon>
        <taxon>Anguillidae</taxon>
        <taxon>Anguilla</taxon>
    </lineage>
</organism>
<name>A0A0E9S1Y9_ANGAN</name>
<proteinExistence type="predicted"/>
<reference evidence="1" key="1">
    <citation type="submission" date="2014-11" db="EMBL/GenBank/DDBJ databases">
        <authorList>
            <person name="Amaro Gonzalez C."/>
        </authorList>
    </citation>
    <scope>NUCLEOTIDE SEQUENCE</scope>
</reference>
<sequence>MIPYFCVCNKLADDLYKL</sequence>
<reference evidence="1" key="2">
    <citation type="journal article" date="2015" name="Fish Shellfish Immunol.">
        <title>Early steps in the European eel (Anguilla anguilla)-Vibrio vulnificus interaction in the gills: Role of the RtxA13 toxin.</title>
        <authorList>
            <person name="Callol A."/>
            <person name="Pajuelo D."/>
            <person name="Ebbesson L."/>
            <person name="Teles M."/>
            <person name="MacKenzie S."/>
            <person name="Amaro C."/>
        </authorList>
    </citation>
    <scope>NUCLEOTIDE SEQUENCE</scope>
</reference>
<evidence type="ECO:0000313" key="1">
    <source>
        <dbReference type="EMBL" id="JAH34695.1"/>
    </source>
</evidence>
<accession>A0A0E9S1Y9</accession>
<dbReference type="AlphaFoldDB" id="A0A0E9S1Y9"/>
<protein>
    <submittedName>
        <fullName evidence="1">Uncharacterized protein</fullName>
    </submittedName>
</protein>